<feature type="transmembrane region" description="Helical" evidence="1">
    <location>
        <begin position="7"/>
        <end position="27"/>
    </location>
</feature>
<keyword evidence="3" id="KW-1185">Reference proteome</keyword>
<dbReference type="PANTHER" id="PTHR46830">
    <property type="entry name" value="TRANSFERASE, PUTATIVE-RELATED"/>
    <property type="match status" value="1"/>
</dbReference>
<gene>
    <name evidence="2" type="ORF">DGAL_LOCUS4187</name>
</gene>
<dbReference type="InterPro" id="IPR007577">
    <property type="entry name" value="GlycoTrfase_DXD_sugar-bd_CS"/>
</dbReference>
<keyword evidence="1" id="KW-0812">Transmembrane</keyword>
<dbReference type="Gene3D" id="3.90.550.20">
    <property type="match status" value="1"/>
</dbReference>
<organism evidence="2 3">
    <name type="scientific">Daphnia galeata</name>
    <dbReference type="NCBI Taxonomy" id="27404"/>
    <lineage>
        <taxon>Eukaryota</taxon>
        <taxon>Metazoa</taxon>
        <taxon>Ecdysozoa</taxon>
        <taxon>Arthropoda</taxon>
        <taxon>Crustacea</taxon>
        <taxon>Branchiopoda</taxon>
        <taxon>Diplostraca</taxon>
        <taxon>Cladocera</taxon>
        <taxon>Anomopoda</taxon>
        <taxon>Daphniidae</taxon>
        <taxon>Daphnia</taxon>
    </lineage>
</organism>
<evidence type="ECO:0000313" key="2">
    <source>
        <dbReference type="EMBL" id="CAH0101826.1"/>
    </source>
</evidence>
<protein>
    <recommendedName>
        <fullName evidence="4">Sulfotransferase sult</fullName>
    </recommendedName>
</protein>
<accession>A0A8J2RGV0</accession>
<keyword evidence="1" id="KW-0472">Membrane</keyword>
<evidence type="ECO:0000313" key="3">
    <source>
        <dbReference type="Proteomes" id="UP000789390"/>
    </source>
</evidence>
<proteinExistence type="predicted"/>
<comment type="caution">
    <text evidence="2">The sequence shown here is derived from an EMBL/GenBank/DDBJ whole genome shotgun (WGS) entry which is preliminary data.</text>
</comment>
<dbReference type="PANTHER" id="PTHR46830:SF1">
    <property type="entry name" value="ALPHA-1,4-N-ACETYLGLUCOSAMINYLTRANSFERASE"/>
    <property type="match status" value="1"/>
</dbReference>
<evidence type="ECO:0008006" key="4">
    <source>
        <dbReference type="Google" id="ProtNLM"/>
    </source>
</evidence>
<dbReference type="EMBL" id="CAKKLH010000068">
    <property type="protein sequence ID" value="CAH0101826.1"/>
    <property type="molecule type" value="Genomic_DNA"/>
</dbReference>
<dbReference type="SUPFAM" id="SSF53448">
    <property type="entry name" value="Nucleotide-diphospho-sugar transferases"/>
    <property type="match status" value="1"/>
</dbReference>
<dbReference type="InterPro" id="IPR029044">
    <property type="entry name" value="Nucleotide-diphossugar_trans"/>
</dbReference>
<dbReference type="Proteomes" id="UP000789390">
    <property type="component" value="Unassembled WGS sequence"/>
</dbReference>
<sequence>MARRRVSLSYVQLAIAFFICFLFFYLYDKSFKNDDDRSSFEKFNNSTGAHRFIVPNIIHFIHYNKNSQLNFIDYVVLIAAMRNHQPDMFYYHTDIVDYKFSGKYWDWVKKDRSLWSRIQIKYLQVPTEIFGQKLNEEWRYFHGGDIGRIHVLMRYGGIYLDNDAYVIRSLHKYRKFECVLNWDENQFMGTQIIIAHKDARFLPLWLDSYRQYHPDEWYYNAGERPTVEILTKHPQLIHRVKGDFGADISVSMSLYDNPTFNWRHLDAIHLLVNHRVYMDDNYNKTPVFDENTILNYNYPFGEMIRELLDIHPPAINRS</sequence>
<name>A0A8J2RGV0_9CRUS</name>
<keyword evidence="1" id="KW-1133">Transmembrane helix</keyword>
<evidence type="ECO:0000256" key="1">
    <source>
        <dbReference type="SAM" id="Phobius"/>
    </source>
</evidence>
<dbReference type="Pfam" id="PF04488">
    <property type="entry name" value="Gly_transf_sug"/>
    <property type="match status" value="1"/>
</dbReference>
<reference evidence="2" key="1">
    <citation type="submission" date="2021-11" db="EMBL/GenBank/DDBJ databases">
        <authorList>
            <person name="Schell T."/>
        </authorList>
    </citation>
    <scope>NUCLEOTIDE SEQUENCE</scope>
    <source>
        <strain evidence="2">M5</strain>
    </source>
</reference>
<dbReference type="OrthoDB" id="409543at2759"/>
<dbReference type="AlphaFoldDB" id="A0A8J2RGV0"/>